<gene>
    <name evidence="2" type="ORF">HAX54_011438</name>
</gene>
<keyword evidence="3" id="KW-1185">Reference proteome</keyword>
<dbReference type="Proteomes" id="UP000823775">
    <property type="component" value="Unassembled WGS sequence"/>
</dbReference>
<evidence type="ECO:0000313" key="2">
    <source>
        <dbReference type="EMBL" id="MCD7471135.1"/>
    </source>
</evidence>
<accession>A0ABS8TJN7</accession>
<proteinExistence type="predicted"/>
<comment type="caution">
    <text evidence="2">The sequence shown here is derived from an EMBL/GenBank/DDBJ whole genome shotgun (WGS) entry which is preliminary data.</text>
</comment>
<evidence type="ECO:0000313" key="3">
    <source>
        <dbReference type="Proteomes" id="UP000823775"/>
    </source>
</evidence>
<feature type="region of interest" description="Disordered" evidence="1">
    <location>
        <begin position="43"/>
        <end position="63"/>
    </location>
</feature>
<organism evidence="2 3">
    <name type="scientific">Datura stramonium</name>
    <name type="common">Jimsonweed</name>
    <name type="synonym">Common thornapple</name>
    <dbReference type="NCBI Taxonomy" id="4076"/>
    <lineage>
        <taxon>Eukaryota</taxon>
        <taxon>Viridiplantae</taxon>
        <taxon>Streptophyta</taxon>
        <taxon>Embryophyta</taxon>
        <taxon>Tracheophyta</taxon>
        <taxon>Spermatophyta</taxon>
        <taxon>Magnoliopsida</taxon>
        <taxon>eudicotyledons</taxon>
        <taxon>Gunneridae</taxon>
        <taxon>Pentapetalae</taxon>
        <taxon>asterids</taxon>
        <taxon>lamiids</taxon>
        <taxon>Solanales</taxon>
        <taxon>Solanaceae</taxon>
        <taxon>Solanoideae</taxon>
        <taxon>Datureae</taxon>
        <taxon>Datura</taxon>
    </lineage>
</organism>
<reference evidence="2 3" key="1">
    <citation type="journal article" date="2021" name="BMC Genomics">
        <title>Datura genome reveals duplications of psychoactive alkaloid biosynthetic genes and high mutation rate following tissue culture.</title>
        <authorList>
            <person name="Rajewski A."/>
            <person name="Carter-House D."/>
            <person name="Stajich J."/>
            <person name="Litt A."/>
        </authorList>
    </citation>
    <scope>NUCLEOTIDE SEQUENCE [LARGE SCALE GENOMIC DNA]</scope>
    <source>
        <strain evidence="2">AR-01</strain>
    </source>
</reference>
<name>A0ABS8TJN7_DATST</name>
<protein>
    <submittedName>
        <fullName evidence="2">Uncharacterized protein</fullName>
    </submittedName>
</protein>
<dbReference type="EMBL" id="JACEIK010001650">
    <property type="protein sequence ID" value="MCD7471135.1"/>
    <property type="molecule type" value="Genomic_DNA"/>
</dbReference>
<sequence>ELQPAIQTEDGFLGLAHPRGITTLCPGHCSTCVAQGIRVGFSENSGRRHSKGRPLSHRHSGGKTDDYTALYQVMSGSFLRCA</sequence>
<feature type="compositionally biased region" description="Basic residues" evidence="1">
    <location>
        <begin position="47"/>
        <end position="61"/>
    </location>
</feature>
<feature type="non-terminal residue" evidence="2">
    <location>
        <position position="1"/>
    </location>
</feature>
<evidence type="ECO:0000256" key="1">
    <source>
        <dbReference type="SAM" id="MobiDB-lite"/>
    </source>
</evidence>